<dbReference type="GO" id="GO:0000749">
    <property type="term" value="P:response to pheromone triggering conjugation with cellular fusion"/>
    <property type="evidence" value="ECO:0007669"/>
    <property type="project" value="UniProtKB-ARBA"/>
</dbReference>
<name>A0A1E3NT32_9ASCO</name>
<feature type="compositionally biased region" description="Basic and acidic residues" evidence="10">
    <location>
        <begin position="173"/>
        <end position="183"/>
    </location>
</feature>
<evidence type="ECO:0000256" key="9">
    <source>
        <dbReference type="ARBA" id="ARBA00048679"/>
    </source>
</evidence>
<feature type="compositionally biased region" description="Basic and acidic residues" evidence="10">
    <location>
        <begin position="825"/>
        <end position="851"/>
    </location>
</feature>
<feature type="region of interest" description="Disordered" evidence="10">
    <location>
        <begin position="796"/>
        <end position="857"/>
    </location>
</feature>
<feature type="compositionally biased region" description="Low complexity" evidence="10">
    <location>
        <begin position="586"/>
        <end position="596"/>
    </location>
</feature>
<dbReference type="CDD" id="cd05574">
    <property type="entry name" value="STKc_phototropin_like"/>
    <property type="match status" value="1"/>
</dbReference>
<keyword evidence="4" id="KW-0808">Transferase</keyword>
<dbReference type="Gene3D" id="1.10.510.10">
    <property type="entry name" value="Transferase(Phosphotransferase) domain 1"/>
    <property type="match status" value="1"/>
</dbReference>
<feature type="compositionally biased region" description="Basic and acidic residues" evidence="10">
    <location>
        <begin position="799"/>
        <end position="818"/>
    </location>
</feature>
<feature type="region of interest" description="Disordered" evidence="10">
    <location>
        <begin position="582"/>
        <end position="645"/>
    </location>
</feature>
<feature type="region of interest" description="Disordered" evidence="10">
    <location>
        <begin position="1228"/>
        <end position="1273"/>
    </location>
</feature>
<reference evidence="12 13" key="1">
    <citation type="journal article" date="2016" name="Proc. Natl. Acad. Sci. U.S.A.">
        <title>Comparative genomics of biotechnologically important yeasts.</title>
        <authorList>
            <person name="Riley R."/>
            <person name="Haridas S."/>
            <person name="Wolfe K.H."/>
            <person name="Lopes M.R."/>
            <person name="Hittinger C.T."/>
            <person name="Goeker M."/>
            <person name="Salamov A.A."/>
            <person name="Wisecaver J.H."/>
            <person name="Long T.M."/>
            <person name="Calvey C.H."/>
            <person name="Aerts A.L."/>
            <person name="Barry K.W."/>
            <person name="Choi C."/>
            <person name="Clum A."/>
            <person name="Coughlan A.Y."/>
            <person name="Deshpande S."/>
            <person name="Douglass A.P."/>
            <person name="Hanson S.J."/>
            <person name="Klenk H.-P."/>
            <person name="LaButti K.M."/>
            <person name="Lapidus A."/>
            <person name="Lindquist E.A."/>
            <person name="Lipzen A.M."/>
            <person name="Meier-Kolthoff J.P."/>
            <person name="Ohm R.A."/>
            <person name="Otillar R.P."/>
            <person name="Pangilinan J.L."/>
            <person name="Peng Y."/>
            <person name="Rokas A."/>
            <person name="Rosa C.A."/>
            <person name="Scheuner C."/>
            <person name="Sibirny A.A."/>
            <person name="Slot J.C."/>
            <person name="Stielow J.B."/>
            <person name="Sun H."/>
            <person name="Kurtzman C.P."/>
            <person name="Blackwell M."/>
            <person name="Grigoriev I.V."/>
            <person name="Jeffries T.W."/>
        </authorList>
    </citation>
    <scope>NUCLEOTIDE SEQUENCE [LARGE SCALE GENOMIC DNA]</scope>
    <source>
        <strain evidence="12 13">NRRL Y-2026</strain>
    </source>
</reference>
<dbReference type="InterPro" id="IPR008271">
    <property type="entry name" value="Ser/Thr_kinase_AS"/>
</dbReference>
<evidence type="ECO:0000256" key="3">
    <source>
        <dbReference type="ARBA" id="ARBA00022527"/>
    </source>
</evidence>
<feature type="compositionally biased region" description="Low complexity" evidence="10">
    <location>
        <begin position="708"/>
        <end position="721"/>
    </location>
</feature>
<sequence>MSFASRALRPAWQTKSSAFPSAVRHTGFNLRQPKFSRAFHQGHAKRPRIAKASTKWGVFDELKLFSYTSHLAFFMLLPPIIQMYTTKVEVTRDETMTESSFAALETGQGVTIKHMNFLDILQAEKNKLLDLYLQSESSGNTEQTPENAQHFTASGNRSAIKENDPADAPGNTEEIKSAKDVTKDEELKSQLGMIDEAYSSLQRHLISDHQYMSAVEQITDYLLAVGQRRNTTHSDRELANNTVMRIFDQLHSLRMHTFESDLFRRLVTSYTRPEARFLNIRNAIVTKYETSKAVAYSHTHTRSSKRQVSKTRGAKRSATLPLHEVMNASLWLRSYVCSFERFAQLVQMFAATGQTKRALHSLFHIGFDSPEVRKQPIPRTMKFLTTNFVRCAVKSCDGAENSFPLKYENCQLQLEEQDFNPDFIISMLERLDWDAVIKVAADLGNTALPAQKPQDIDHDEKMLKDLHSLLVETQIVDGQMVISMSYAQKYQSSTHGDLPIPPEKLNFPAQTPPGSPNRQQTTFLNLNKTLFGQDTNGMNGLNFDQPPVIKPKSRSRSNSRKLSIGRLFQFGSDNNNVEIATARAGSNTSNNTDSSTQAAKTTDDNTDLFLQTPPATKEKNNLDTPSTTVNTSISASDPKNEDYFSYGEPQYSIQAVDNTKEKEKEKDEAHTASNNDDNQDDIFKPRRLTKIKNLFKFTAHDDPSAVPTESSTSTPAGSATANGHTQLQLALPQANHHNDDQQHEPEEHSSSIMQKFRRIRAPSSPSLYQNKTTNQHQNLHHENRTEDPIEELDLSEQPVHLEPELDFKDVEETSEKRNIPPPGTVEKKQEAEDSDERRDELKPLKETEPRGFLHKRLRKVASAPLSLRQLTESNHHSSHESTDNSKKVDELTTHIGEIKISKNITSNNPTRNYSSSSIRVTEIQAGPQSFEKLKLLGKGDVGKVYLVREKETKKLYAMKILNKKEMIERKKIKRVLAEQGILATANHPFIVSLYHSFQSDDHLYLCMEYCMGGEFFRALQTRRMKCISENDARFYAAEVTAALEYLHLMGFIYRDLKPENILLHQSGHIMLSDFDLSKQSSNAANPALIASTRSSTSLPQLDTNACINGFRTNSFVGTEEYIAPEVIWGKGHTSAVDWWTLGIFIYEMLFGITPFKGSTRNQTFSNILKNEVQFPDYNQVSNSYKSLIRKLLIKDETKRLGSHSGASEVKSHPFFKNTQWALLRNQKPPMVPVLNPNKKKQSTGANKSSKASNQSSMGTLRSKRKTSSSTVITGETDPFKDFNSITIIHDDDSQIIRFDGTDLGDITYTLQTTGSETLGRKFLKM</sequence>
<comment type="catalytic activity">
    <reaction evidence="9">
        <text>L-seryl-[protein] + ATP = O-phospho-L-seryl-[protein] + ADP + H(+)</text>
        <dbReference type="Rhea" id="RHEA:17989"/>
        <dbReference type="Rhea" id="RHEA-COMP:9863"/>
        <dbReference type="Rhea" id="RHEA-COMP:11604"/>
        <dbReference type="ChEBI" id="CHEBI:15378"/>
        <dbReference type="ChEBI" id="CHEBI:29999"/>
        <dbReference type="ChEBI" id="CHEBI:30616"/>
        <dbReference type="ChEBI" id="CHEBI:83421"/>
        <dbReference type="ChEBI" id="CHEBI:456216"/>
        <dbReference type="EC" id="2.7.11.1"/>
    </reaction>
</comment>
<comment type="similarity">
    <text evidence="1">Belongs to the protein kinase superfamily. AGC Ser/Thr protein kinase family.</text>
</comment>
<dbReference type="Gene3D" id="2.20.25.10">
    <property type="match status" value="1"/>
</dbReference>
<dbReference type="GO" id="GO:0097035">
    <property type="term" value="P:regulation of membrane lipid distribution"/>
    <property type="evidence" value="ECO:0007669"/>
    <property type="project" value="UniProtKB-ARBA"/>
</dbReference>
<feature type="compositionally biased region" description="Basic and acidic residues" evidence="10">
    <location>
        <begin position="873"/>
        <end position="888"/>
    </location>
</feature>
<dbReference type="PROSITE" id="PS00108">
    <property type="entry name" value="PROTEIN_KINASE_ST"/>
    <property type="match status" value="1"/>
</dbReference>
<dbReference type="EMBL" id="KV454001">
    <property type="protein sequence ID" value="ODQ49261.1"/>
    <property type="molecule type" value="Genomic_DNA"/>
</dbReference>
<evidence type="ECO:0000256" key="1">
    <source>
        <dbReference type="ARBA" id="ARBA00009903"/>
    </source>
</evidence>
<keyword evidence="7" id="KW-0067">ATP-binding</keyword>
<feature type="region of interest" description="Disordered" evidence="10">
    <location>
        <begin position="137"/>
        <end position="183"/>
    </location>
</feature>
<protein>
    <recommendedName>
        <fullName evidence="2">non-specific serine/threonine protein kinase</fullName>
        <ecNumber evidence="2">2.7.11.1</ecNumber>
    </recommendedName>
</protein>
<evidence type="ECO:0000256" key="6">
    <source>
        <dbReference type="ARBA" id="ARBA00022777"/>
    </source>
</evidence>
<dbReference type="SMART" id="SM00220">
    <property type="entry name" value="S_TKc"/>
    <property type="match status" value="1"/>
</dbReference>
<feature type="compositionally biased region" description="Basic and acidic residues" evidence="10">
    <location>
        <begin position="658"/>
        <end position="670"/>
    </location>
</feature>
<evidence type="ECO:0000256" key="4">
    <source>
        <dbReference type="ARBA" id="ARBA00022679"/>
    </source>
</evidence>
<dbReference type="InterPro" id="IPR011009">
    <property type="entry name" value="Kinase-like_dom_sf"/>
</dbReference>
<feature type="compositionally biased region" description="Polar residues" evidence="10">
    <location>
        <begin position="137"/>
        <end position="157"/>
    </location>
</feature>
<proteinExistence type="inferred from homology"/>
<dbReference type="InterPro" id="IPR000719">
    <property type="entry name" value="Prot_kinase_dom"/>
</dbReference>
<feature type="region of interest" description="Disordered" evidence="10">
    <location>
        <begin position="657"/>
        <end position="685"/>
    </location>
</feature>
<dbReference type="Proteomes" id="UP000094455">
    <property type="component" value="Unassembled WGS sequence"/>
</dbReference>
<dbReference type="EC" id="2.7.11.1" evidence="2"/>
<dbReference type="SUPFAM" id="SSF56112">
    <property type="entry name" value="Protein kinase-like (PK-like)"/>
    <property type="match status" value="1"/>
</dbReference>
<dbReference type="FunFam" id="1.10.510.10:FF:000121">
    <property type="entry name" value="Serine/threonine-protein kinase nrc-2"/>
    <property type="match status" value="1"/>
</dbReference>
<evidence type="ECO:0000256" key="2">
    <source>
        <dbReference type="ARBA" id="ARBA00012513"/>
    </source>
</evidence>
<feature type="region of interest" description="Disordered" evidence="10">
    <location>
        <begin position="700"/>
        <end position="721"/>
    </location>
</feature>
<accession>A0A1E3NT32</accession>
<dbReference type="PANTHER" id="PTHR45637">
    <property type="entry name" value="FLIPPASE KINASE 1-RELATED"/>
    <property type="match status" value="1"/>
</dbReference>
<keyword evidence="5" id="KW-0547">Nucleotide-binding</keyword>
<feature type="compositionally biased region" description="Low complexity" evidence="10">
    <location>
        <begin position="1245"/>
        <end position="1256"/>
    </location>
</feature>
<dbReference type="STRING" id="763406.A0A1E3NT32"/>
<evidence type="ECO:0000256" key="5">
    <source>
        <dbReference type="ARBA" id="ARBA00022741"/>
    </source>
</evidence>
<evidence type="ECO:0000256" key="10">
    <source>
        <dbReference type="SAM" id="MobiDB-lite"/>
    </source>
</evidence>
<evidence type="ECO:0000256" key="8">
    <source>
        <dbReference type="ARBA" id="ARBA00047899"/>
    </source>
</evidence>
<evidence type="ECO:0000313" key="12">
    <source>
        <dbReference type="EMBL" id="ODQ49261.1"/>
    </source>
</evidence>
<feature type="region of interest" description="Disordered" evidence="10">
    <location>
        <begin position="535"/>
        <end position="561"/>
    </location>
</feature>
<dbReference type="GeneID" id="30180435"/>
<dbReference type="RefSeq" id="XP_019020374.1">
    <property type="nucleotide sequence ID" value="XM_019163748.1"/>
</dbReference>
<evidence type="ECO:0000313" key="13">
    <source>
        <dbReference type="Proteomes" id="UP000094455"/>
    </source>
</evidence>
<dbReference type="Pfam" id="PF00069">
    <property type="entry name" value="Pkinase"/>
    <property type="match status" value="1"/>
</dbReference>
<dbReference type="FunFam" id="3.30.200.20:FF:001236">
    <property type="entry name" value="AGC/RSK protein kinase"/>
    <property type="match status" value="1"/>
</dbReference>
<feature type="compositionally biased region" description="Polar residues" evidence="10">
    <location>
        <begin position="622"/>
        <end position="637"/>
    </location>
</feature>
<comment type="catalytic activity">
    <reaction evidence="8">
        <text>L-threonyl-[protein] + ATP = O-phospho-L-threonyl-[protein] + ADP + H(+)</text>
        <dbReference type="Rhea" id="RHEA:46608"/>
        <dbReference type="Rhea" id="RHEA-COMP:11060"/>
        <dbReference type="Rhea" id="RHEA-COMP:11605"/>
        <dbReference type="ChEBI" id="CHEBI:15378"/>
        <dbReference type="ChEBI" id="CHEBI:30013"/>
        <dbReference type="ChEBI" id="CHEBI:30616"/>
        <dbReference type="ChEBI" id="CHEBI:61977"/>
        <dbReference type="ChEBI" id="CHEBI:456216"/>
        <dbReference type="EC" id="2.7.11.1"/>
    </reaction>
</comment>
<keyword evidence="13" id="KW-1185">Reference proteome</keyword>
<feature type="compositionally biased region" description="Polar residues" evidence="10">
    <location>
        <begin position="763"/>
        <end position="777"/>
    </location>
</feature>
<evidence type="ECO:0000256" key="7">
    <source>
        <dbReference type="ARBA" id="ARBA00022840"/>
    </source>
</evidence>
<keyword evidence="6" id="KW-0418">Kinase</keyword>
<feature type="region of interest" description="Disordered" evidence="10">
    <location>
        <begin position="869"/>
        <end position="888"/>
    </location>
</feature>
<feature type="domain" description="Protein kinase" evidence="11">
    <location>
        <begin position="930"/>
        <end position="1215"/>
    </location>
</feature>
<organism evidence="12 13">
    <name type="scientific">Pichia membranifaciens NRRL Y-2026</name>
    <dbReference type="NCBI Taxonomy" id="763406"/>
    <lineage>
        <taxon>Eukaryota</taxon>
        <taxon>Fungi</taxon>
        <taxon>Dikarya</taxon>
        <taxon>Ascomycota</taxon>
        <taxon>Saccharomycotina</taxon>
        <taxon>Pichiomycetes</taxon>
        <taxon>Pichiales</taxon>
        <taxon>Pichiaceae</taxon>
        <taxon>Pichia</taxon>
    </lineage>
</organism>
<dbReference type="Gene3D" id="3.30.200.20">
    <property type="entry name" value="Phosphorylase Kinase, domain 1"/>
    <property type="match status" value="1"/>
</dbReference>
<dbReference type="OrthoDB" id="432483at2759"/>
<gene>
    <name evidence="12" type="ORF">PICMEDRAFT_70815</name>
</gene>
<dbReference type="PROSITE" id="PS50011">
    <property type="entry name" value="PROTEIN_KINASE_DOM"/>
    <property type="match status" value="1"/>
</dbReference>
<dbReference type="GO" id="GO:0005524">
    <property type="term" value="F:ATP binding"/>
    <property type="evidence" value="ECO:0007669"/>
    <property type="project" value="UniProtKB-KW"/>
</dbReference>
<dbReference type="GO" id="GO:0004674">
    <property type="term" value="F:protein serine/threonine kinase activity"/>
    <property type="evidence" value="ECO:0007669"/>
    <property type="project" value="UniProtKB-KW"/>
</dbReference>
<evidence type="ECO:0000259" key="11">
    <source>
        <dbReference type="PROSITE" id="PS50011"/>
    </source>
</evidence>
<feature type="region of interest" description="Disordered" evidence="10">
    <location>
        <begin position="762"/>
        <end position="784"/>
    </location>
</feature>
<keyword evidence="3" id="KW-0723">Serine/threonine-protein kinase</keyword>